<feature type="region of interest" description="Disordered" evidence="6">
    <location>
        <begin position="298"/>
        <end position="320"/>
    </location>
</feature>
<dbReference type="InterPro" id="IPR013815">
    <property type="entry name" value="ATP_grasp_subdomain_1"/>
</dbReference>
<dbReference type="InterPro" id="IPR004344">
    <property type="entry name" value="TTL/TTLL_fam"/>
</dbReference>
<dbReference type="PANTHER" id="PTHR12241">
    <property type="entry name" value="TUBULIN POLYGLUTAMYLASE"/>
    <property type="match status" value="1"/>
</dbReference>
<proteinExistence type="inferred from homology"/>
<feature type="region of interest" description="Disordered" evidence="6">
    <location>
        <begin position="1"/>
        <end position="39"/>
    </location>
</feature>
<comment type="similarity">
    <text evidence="1">Belongs to the tubulin--tyrosine ligase family.</text>
</comment>
<dbReference type="PANTHER" id="PTHR12241:SF39">
    <property type="entry name" value="TUBULIN POLYGLUTAMYLASE TTLL9-RELATED"/>
    <property type="match status" value="1"/>
</dbReference>
<keyword evidence="4" id="KW-0067">ATP-binding</keyword>
<feature type="region of interest" description="Disordered" evidence="6">
    <location>
        <begin position="74"/>
        <end position="100"/>
    </location>
</feature>
<name>A0A507FMR5_9FUNG</name>
<protein>
    <recommendedName>
        <fullName evidence="5">Tubulin--tyrosine ligase-like protein 9</fullName>
    </recommendedName>
</protein>
<keyword evidence="8" id="KW-1185">Reference proteome</keyword>
<evidence type="ECO:0000256" key="2">
    <source>
        <dbReference type="ARBA" id="ARBA00022598"/>
    </source>
</evidence>
<gene>
    <name evidence="7" type="ORF">CcCBS67573_g01722</name>
</gene>
<dbReference type="Gene3D" id="3.30.1490.20">
    <property type="entry name" value="ATP-grasp fold, A domain"/>
    <property type="match status" value="1"/>
</dbReference>
<feature type="compositionally biased region" description="Basic and acidic residues" evidence="6">
    <location>
        <begin position="75"/>
        <end position="84"/>
    </location>
</feature>
<evidence type="ECO:0000256" key="3">
    <source>
        <dbReference type="ARBA" id="ARBA00022741"/>
    </source>
</evidence>
<feature type="compositionally biased region" description="Polar residues" evidence="6">
    <location>
        <begin position="1"/>
        <end position="10"/>
    </location>
</feature>
<sequence>MLQSDASTFLPSIHGASGNGLQNNNPAANQNASTSLQSLSMSSLSTASLHSNSSVLPPTSTATPSRLSIESNLLQKDKRAKEEPFASATTFHIRQRSPATTTTTATATFTTLTNSQLLLQQQTVQTQPTPTIRFKTHLRNTVLDVFKDRGWKETDSDTDWDFHWADVHWVHEMFDHMYLGEGQRINHFRNHYELTRKDLLVKNMKRMIKTMEKEYGKAEGAKFDFICTSYVLPQEHALFQEEFKRNPGSVWIMKPVGKAQGKGIFLINKISQINQWRTKNSSTSRGMAAGALSNGAGGGGGGGGGSGANSGGGGGGSGAGGDKGNGAAVAADVDGPEAYIVQRYIENPYLIGGKKFDLRIYVLVTSYSPLVVHIHRNGFCRFSNHQFTMNVKDISNLYIHATNVAIQKHSPHYDSDKGCKWLLRNLKTFLTSKHGTQAVNTLFTDMEALVVRSLLSVQKVMIHDKHCFELYGYDILIDHDLKPWLLEVNASPSLTAETQFDYDLKHQMLNDAFDVLDLEKRHTTADKKPRNKVGGFDLVYNDGPVKQERTIHYSSYLGCHHPIVRAPRVKKRLGGGRAGAGTEEEEEEEEEEE</sequence>
<evidence type="ECO:0000313" key="8">
    <source>
        <dbReference type="Proteomes" id="UP000320333"/>
    </source>
</evidence>
<dbReference type="PROSITE" id="PS51221">
    <property type="entry name" value="TTL"/>
    <property type="match status" value="1"/>
</dbReference>
<dbReference type="GO" id="GO:0000226">
    <property type="term" value="P:microtubule cytoskeleton organization"/>
    <property type="evidence" value="ECO:0007669"/>
    <property type="project" value="TreeGrafter"/>
</dbReference>
<keyword evidence="3" id="KW-0547">Nucleotide-binding</keyword>
<evidence type="ECO:0000256" key="1">
    <source>
        <dbReference type="ARBA" id="ARBA00006820"/>
    </source>
</evidence>
<feature type="compositionally biased region" description="Acidic residues" evidence="6">
    <location>
        <begin position="582"/>
        <end position="593"/>
    </location>
</feature>
<dbReference type="EMBL" id="QEAP01000030">
    <property type="protein sequence ID" value="TPX77010.1"/>
    <property type="molecule type" value="Genomic_DNA"/>
</dbReference>
<dbReference type="SUPFAM" id="SSF56059">
    <property type="entry name" value="Glutathione synthetase ATP-binding domain-like"/>
    <property type="match status" value="1"/>
</dbReference>
<keyword evidence="2" id="KW-0436">Ligase</keyword>
<dbReference type="Proteomes" id="UP000320333">
    <property type="component" value="Unassembled WGS sequence"/>
</dbReference>
<reference evidence="7 8" key="1">
    <citation type="journal article" date="2019" name="Sci. Rep.">
        <title>Comparative genomics of chytrid fungi reveal insights into the obligate biotrophic and pathogenic lifestyle of Synchytrium endobioticum.</title>
        <authorList>
            <person name="van de Vossenberg B.T.L.H."/>
            <person name="Warris S."/>
            <person name="Nguyen H.D.T."/>
            <person name="van Gent-Pelzer M.P.E."/>
            <person name="Joly D.L."/>
            <person name="van de Geest H.C."/>
            <person name="Bonants P.J.M."/>
            <person name="Smith D.S."/>
            <person name="Levesque C.A."/>
            <person name="van der Lee T.A.J."/>
        </authorList>
    </citation>
    <scope>NUCLEOTIDE SEQUENCE [LARGE SCALE GENOMIC DNA]</scope>
    <source>
        <strain evidence="7 8">CBS 675.73</strain>
    </source>
</reference>
<dbReference type="GO" id="GO:0005524">
    <property type="term" value="F:ATP binding"/>
    <property type="evidence" value="ECO:0007669"/>
    <property type="project" value="UniProtKB-KW"/>
</dbReference>
<dbReference type="GO" id="GO:0015631">
    <property type="term" value="F:tubulin binding"/>
    <property type="evidence" value="ECO:0007669"/>
    <property type="project" value="TreeGrafter"/>
</dbReference>
<organism evidence="7 8">
    <name type="scientific">Chytriomyces confervae</name>
    <dbReference type="NCBI Taxonomy" id="246404"/>
    <lineage>
        <taxon>Eukaryota</taxon>
        <taxon>Fungi</taxon>
        <taxon>Fungi incertae sedis</taxon>
        <taxon>Chytridiomycota</taxon>
        <taxon>Chytridiomycota incertae sedis</taxon>
        <taxon>Chytridiomycetes</taxon>
        <taxon>Chytridiales</taxon>
        <taxon>Chytriomycetaceae</taxon>
        <taxon>Chytriomyces</taxon>
    </lineage>
</organism>
<feature type="compositionally biased region" description="Low complexity" evidence="6">
    <location>
        <begin position="22"/>
        <end position="39"/>
    </location>
</feature>
<feature type="region of interest" description="Disordered" evidence="6">
    <location>
        <begin position="570"/>
        <end position="593"/>
    </location>
</feature>
<evidence type="ECO:0000313" key="7">
    <source>
        <dbReference type="EMBL" id="TPX77010.1"/>
    </source>
</evidence>
<dbReference type="OrthoDB" id="202825at2759"/>
<dbReference type="AlphaFoldDB" id="A0A507FMR5"/>
<dbReference type="Gene3D" id="3.30.470.20">
    <property type="entry name" value="ATP-grasp fold, B domain"/>
    <property type="match status" value="1"/>
</dbReference>
<evidence type="ECO:0000256" key="6">
    <source>
        <dbReference type="SAM" id="MobiDB-lite"/>
    </source>
</evidence>
<accession>A0A507FMR5</accession>
<dbReference type="STRING" id="246404.A0A507FMR5"/>
<comment type="caution">
    <text evidence="7">The sequence shown here is derived from an EMBL/GenBank/DDBJ whole genome shotgun (WGS) entry which is preliminary data.</text>
</comment>
<dbReference type="Pfam" id="PF03133">
    <property type="entry name" value="TTL"/>
    <property type="match status" value="1"/>
</dbReference>
<dbReference type="GO" id="GO:0070740">
    <property type="term" value="F:tubulin-glutamic acid ligase activity"/>
    <property type="evidence" value="ECO:0007669"/>
    <property type="project" value="TreeGrafter"/>
</dbReference>
<dbReference type="GO" id="GO:0036064">
    <property type="term" value="C:ciliary basal body"/>
    <property type="evidence" value="ECO:0007669"/>
    <property type="project" value="TreeGrafter"/>
</dbReference>
<evidence type="ECO:0000256" key="5">
    <source>
        <dbReference type="ARBA" id="ARBA00030445"/>
    </source>
</evidence>
<evidence type="ECO:0000256" key="4">
    <source>
        <dbReference type="ARBA" id="ARBA00022840"/>
    </source>
</evidence>